<comment type="similarity">
    <text evidence="1">Belongs to the GDA1/CD39 NTPase family.</text>
</comment>
<keyword evidence="4" id="KW-0067">ATP-binding</keyword>
<name>A0A4S2LG04_OPIFE</name>
<evidence type="ECO:0000256" key="4">
    <source>
        <dbReference type="PIRSR" id="PIRSR600407-2"/>
    </source>
</evidence>
<dbReference type="GO" id="GO:0016020">
    <property type="term" value="C:membrane"/>
    <property type="evidence" value="ECO:0007669"/>
    <property type="project" value="TreeGrafter"/>
</dbReference>
<dbReference type="GO" id="GO:0045134">
    <property type="term" value="F:UDP phosphatase activity"/>
    <property type="evidence" value="ECO:0007669"/>
    <property type="project" value="TreeGrafter"/>
</dbReference>
<dbReference type="Pfam" id="PF01150">
    <property type="entry name" value="GDA1_CD39"/>
    <property type="match status" value="1"/>
</dbReference>
<evidence type="ECO:0000256" key="2">
    <source>
        <dbReference type="ARBA" id="ARBA00022801"/>
    </source>
</evidence>
<evidence type="ECO:0000256" key="5">
    <source>
        <dbReference type="SAM" id="Phobius"/>
    </source>
</evidence>
<dbReference type="GO" id="GO:0005794">
    <property type="term" value="C:Golgi apparatus"/>
    <property type="evidence" value="ECO:0007669"/>
    <property type="project" value="TreeGrafter"/>
</dbReference>
<dbReference type="EMBL" id="SJOL01008747">
    <property type="protein sequence ID" value="TGZ59679.1"/>
    <property type="molecule type" value="Genomic_DNA"/>
</dbReference>
<keyword evidence="5" id="KW-1133">Transmembrane helix</keyword>
<dbReference type="GO" id="GO:0017111">
    <property type="term" value="F:ribonucleoside triphosphate phosphatase activity"/>
    <property type="evidence" value="ECO:0007669"/>
    <property type="project" value="TreeGrafter"/>
</dbReference>
<dbReference type="PANTHER" id="PTHR11782:SF121">
    <property type="entry name" value="NUCLEOSIDE-DIPHOSPHATASE MIG-23"/>
    <property type="match status" value="1"/>
</dbReference>
<evidence type="ECO:0000313" key="6">
    <source>
        <dbReference type="EMBL" id="TGZ59679.1"/>
    </source>
</evidence>
<evidence type="ECO:0000256" key="3">
    <source>
        <dbReference type="PIRSR" id="PIRSR600407-1"/>
    </source>
</evidence>
<keyword evidence="5" id="KW-0472">Membrane</keyword>
<dbReference type="Gene3D" id="3.30.420.40">
    <property type="match status" value="1"/>
</dbReference>
<reference evidence="6 7" key="1">
    <citation type="journal article" date="2019" name="BMC Genomics">
        <title>New insights from Opisthorchis felineus genome: update on genomics of the epidemiologically important liver flukes.</title>
        <authorList>
            <person name="Ershov N.I."/>
            <person name="Mordvinov V.A."/>
            <person name="Prokhortchouk E.B."/>
            <person name="Pakharukova M.Y."/>
            <person name="Gunbin K.V."/>
            <person name="Ustyantsev K."/>
            <person name="Genaev M.A."/>
            <person name="Blinov A.G."/>
            <person name="Mazur A."/>
            <person name="Boulygina E."/>
            <person name="Tsygankova S."/>
            <person name="Khrameeva E."/>
            <person name="Chekanov N."/>
            <person name="Fan G."/>
            <person name="Xiao A."/>
            <person name="Zhang H."/>
            <person name="Xu X."/>
            <person name="Yang H."/>
            <person name="Solovyev V."/>
            <person name="Lee S.M."/>
            <person name="Liu X."/>
            <person name="Afonnikov D.A."/>
            <person name="Skryabin K.G."/>
        </authorList>
    </citation>
    <scope>NUCLEOTIDE SEQUENCE [LARGE SCALE GENOMIC DNA]</scope>
    <source>
        <strain evidence="6">AK-0245</strain>
        <tissue evidence="6">Whole organism</tissue>
    </source>
</reference>
<feature type="active site" description="Proton acceptor" evidence="3">
    <location>
        <position position="176"/>
    </location>
</feature>
<dbReference type="GO" id="GO:0005524">
    <property type="term" value="F:ATP binding"/>
    <property type="evidence" value="ECO:0007669"/>
    <property type="project" value="UniProtKB-KW"/>
</dbReference>
<dbReference type="GO" id="GO:0046036">
    <property type="term" value="P:CTP metabolic process"/>
    <property type="evidence" value="ECO:0007669"/>
    <property type="project" value="TreeGrafter"/>
</dbReference>
<gene>
    <name evidence="6" type="ORF">CRM22_008933</name>
</gene>
<dbReference type="GO" id="GO:0006256">
    <property type="term" value="P:UDP catabolic process"/>
    <property type="evidence" value="ECO:0007669"/>
    <property type="project" value="TreeGrafter"/>
</dbReference>
<comment type="caution">
    <text evidence="6">The sequence shown here is derived from an EMBL/GenBank/DDBJ whole genome shotgun (WGS) entry which is preliminary data.</text>
</comment>
<dbReference type="PANTHER" id="PTHR11782">
    <property type="entry name" value="ADENOSINE/GUANOSINE DIPHOSPHATASE"/>
    <property type="match status" value="1"/>
</dbReference>
<feature type="binding site" evidence="4">
    <location>
        <begin position="211"/>
        <end position="215"/>
    </location>
    <ligand>
        <name>ATP</name>
        <dbReference type="ChEBI" id="CHEBI:30616"/>
    </ligand>
</feature>
<dbReference type="AlphaFoldDB" id="A0A4S2LG04"/>
<protein>
    <submittedName>
        <fullName evidence="6">Uncharacterized protein</fullName>
    </submittedName>
</protein>
<keyword evidence="5" id="KW-0812">Transmembrane</keyword>
<dbReference type="InterPro" id="IPR000407">
    <property type="entry name" value="GDA1_CD39_NTPase"/>
</dbReference>
<organism evidence="6 7">
    <name type="scientific">Opisthorchis felineus</name>
    <dbReference type="NCBI Taxonomy" id="147828"/>
    <lineage>
        <taxon>Eukaryota</taxon>
        <taxon>Metazoa</taxon>
        <taxon>Spiralia</taxon>
        <taxon>Lophotrochozoa</taxon>
        <taxon>Platyhelminthes</taxon>
        <taxon>Trematoda</taxon>
        <taxon>Digenea</taxon>
        <taxon>Opisthorchiida</taxon>
        <taxon>Opisthorchiata</taxon>
        <taxon>Opisthorchiidae</taxon>
        <taxon>Opisthorchis</taxon>
    </lineage>
</organism>
<dbReference type="GO" id="GO:0004382">
    <property type="term" value="F:GDP phosphatase activity"/>
    <property type="evidence" value="ECO:0007669"/>
    <property type="project" value="TreeGrafter"/>
</dbReference>
<feature type="transmembrane region" description="Helical" evidence="5">
    <location>
        <begin position="490"/>
        <end position="510"/>
    </location>
</feature>
<dbReference type="Gene3D" id="3.30.420.150">
    <property type="entry name" value="Exopolyphosphatase. Domain 2"/>
    <property type="match status" value="1"/>
</dbReference>
<accession>A0A4S2LG04</accession>
<dbReference type="STRING" id="147828.A0A4S2LG04"/>
<evidence type="ECO:0000313" key="7">
    <source>
        <dbReference type="Proteomes" id="UP000308267"/>
    </source>
</evidence>
<keyword evidence="7" id="KW-1185">Reference proteome</keyword>
<sequence length="569" mass="64261">MLPFAHQKIGERYSTGMFIRDLLICILQMTVAHALVIPGNNKYAVIVDAGSSGSRVYVYTWRDVGTENSGLKFPELLKDSRGEPVVKKVSPGLSSYASNPKDAGKHISELLKIAEEAIPKASHSATHVYVYATAGMRLLSATAQCLIWRNVRSEIRNKHSFLFVNTDARTISGKDEALYGWIAVNYLLKRFGEDEHDKKKKSTYGMLDLGGASMQVAFELDPRTPNPKNVFPLSIRTTSSDDDGSSLQSYDLFLRSYLSYGANAMRNRHEEVLLFEHLSHSPEPEKPITISDPCLQKGLTIDSTLSPRGLNDTETPSKKVEEKEYNVQFIGEGDPDKCKVRVQSLVLGGDMGKQRAPPIPFDVTPFYGLSEFVYSLEGVSSGEIYFYSEAAEKILELCKRPWDEYTEILRKQYGDEETYQKFVRIRMHHCFKAIYVVTLLHTGLKFPEDYEKLHRVNEIDGTDVQWSLGAIFYILNAVPNRQGSSICQTFLIGICIFIIVLMVLGLSIICTCRRRLRRAQNTAQFRNLNMSQTSPCTQTNTHHDPRPSAYHIEWVENRTAESIVQVMPV</sequence>
<keyword evidence="4" id="KW-0547">Nucleotide-binding</keyword>
<keyword evidence="2" id="KW-0378">Hydrolase</keyword>
<evidence type="ECO:0000256" key="1">
    <source>
        <dbReference type="ARBA" id="ARBA00009283"/>
    </source>
</evidence>
<dbReference type="Proteomes" id="UP000308267">
    <property type="component" value="Unassembled WGS sequence"/>
</dbReference>
<dbReference type="OrthoDB" id="6372431at2759"/>
<proteinExistence type="inferred from homology"/>